<organism evidence="1 2">
    <name type="scientific">Nesidiocoris tenuis</name>
    <dbReference type="NCBI Taxonomy" id="355587"/>
    <lineage>
        <taxon>Eukaryota</taxon>
        <taxon>Metazoa</taxon>
        <taxon>Ecdysozoa</taxon>
        <taxon>Arthropoda</taxon>
        <taxon>Hexapoda</taxon>
        <taxon>Insecta</taxon>
        <taxon>Pterygota</taxon>
        <taxon>Neoptera</taxon>
        <taxon>Paraneoptera</taxon>
        <taxon>Hemiptera</taxon>
        <taxon>Heteroptera</taxon>
        <taxon>Panheteroptera</taxon>
        <taxon>Cimicomorpha</taxon>
        <taxon>Miridae</taxon>
        <taxon>Dicyphina</taxon>
        <taxon>Nesidiocoris</taxon>
    </lineage>
</organism>
<reference evidence="1 2" key="1">
    <citation type="submission" date="2020-02" db="EMBL/GenBank/DDBJ databases">
        <authorList>
            <person name="Ferguson B K."/>
        </authorList>
    </citation>
    <scope>NUCLEOTIDE SEQUENCE [LARGE SCALE GENOMIC DNA]</scope>
</reference>
<protein>
    <submittedName>
        <fullName evidence="1">Uncharacterized protein</fullName>
    </submittedName>
</protein>
<evidence type="ECO:0000313" key="1">
    <source>
        <dbReference type="EMBL" id="CAB0001340.1"/>
    </source>
</evidence>
<feature type="non-terminal residue" evidence="1">
    <location>
        <position position="158"/>
    </location>
</feature>
<proteinExistence type="predicted"/>
<dbReference type="AlphaFoldDB" id="A0A6H5GEG7"/>
<gene>
    <name evidence="1" type="ORF">NTEN_LOCUS7127</name>
</gene>
<dbReference type="EMBL" id="CADCXU010010475">
    <property type="protein sequence ID" value="CAB0001340.1"/>
    <property type="molecule type" value="Genomic_DNA"/>
</dbReference>
<evidence type="ECO:0000313" key="2">
    <source>
        <dbReference type="Proteomes" id="UP000479000"/>
    </source>
</evidence>
<keyword evidence="2" id="KW-1185">Reference proteome</keyword>
<accession>A0A6H5GEG7</accession>
<name>A0A6H5GEG7_9HEMI</name>
<sequence>MAVPLNRRSTLSRSRMGREPDYHQNYGYELAKFVKPQVIISHVKVVNSNQTQLRVQTQLRAQTQLRDQSQLRVKLNLGIKVNFETKLNLEIKAKCLNGVPLMFSLTVLILLTLRIPKINFPETSHLFAVFRPCRTEKLPEKNKTENTFLQVSNMSEVL</sequence>
<dbReference type="Proteomes" id="UP000479000">
    <property type="component" value="Unassembled WGS sequence"/>
</dbReference>